<accession>A0A0C3GEB3</accession>
<dbReference type="CDD" id="cd19071">
    <property type="entry name" value="AKR_AKR1-5-like"/>
    <property type="match status" value="1"/>
</dbReference>
<dbReference type="PANTHER" id="PTHR43827">
    <property type="entry name" value="2,5-DIKETO-D-GLUCONIC ACID REDUCTASE"/>
    <property type="match status" value="1"/>
</dbReference>
<reference evidence="9" key="2">
    <citation type="submission" date="2015-01" db="EMBL/GenBank/DDBJ databases">
        <title>Evolutionary Origins and Diversification of the Mycorrhizal Mutualists.</title>
        <authorList>
            <consortium name="DOE Joint Genome Institute"/>
            <consortium name="Mycorrhizal Genomics Consortium"/>
            <person name="Kohler A."/>
            <person name="Kuo A."/>
            <person name="Nagy L.G."/>
            <person name="Floudas D."/>
            <person name="Copeland A."/>
            <person name="Barry K.W."/>
            <person name="Cichocki N."/>
            <person name="Veneault-Fourrey C."/>
            <person name="LaButti K."/>
            <person name="Lindquist E.A."/>
            <person name="Lipzen A."/>
            <person name="Lundell T."/>
            <person name="Morin E."/>
            <person name="Murat C."/>
            <person name="Riley R."/>
            <person name="Ohm R."/>
            <person name="Sun H."/>
            <person name="Tunlid A."/>
            <person name="Henrissat B."/>
            <person name="Grigoriev I.V."/>
            <person name="Hibbett D.S."/>
            <person name="Martin F."/>
        </authorList>
    </citation>
    <scope>NUCLEOTIDE SEQUENCE [LARGE SCALE GENOMIC DNA]</scope>
    <source>
        <strain evidence="9">F 1598</strain>
    </source>
</reference>
<feature type="binding site" evidence="5">
    <location>
        <position position="110"/>
    </location>
    <ligand>
        <name>substrate</name>
    </ligand>
</feature>
<dbReference type="FunFam" id="3.20.20.100:FF:000002">
    <property type="entry name" value="2,5-diketo-D-gluconic acid reductase A"/>
    <property type="match status" value="1"/>
</dbReference>
<comment type="similarity">
    <text evidence="1">Belongs to the aldo/keto reductase family.</text>
</comment>
<dbReference type="PROSITE" id="PS00063">
    <property type="entry name" value="ALDOKETO_REDUCTASE_3"/>
    <property type="match status" value="1"/>
</dbReference>
<keyword evidence="3" id="KW-0560">Oxidoreductase</keyword>
<dbReference type="InterPro" id="IPR020471">
    <property type="entry name" value="AKR"/>
</dbReference>
<dbReference type="HOGENOM" id="CLU_023205_0_0_1"/>
<dbReference type="PROSITE" id="PS00798">
    <property type="entry name" value="ALDOKETO_REDUCTASE_1"/>
    <property type="match status" value="1"/>
</dbReference>
<sequence length="306" mass="33918">MSIPALKLNTGALMPAIGLGVSAGRSKQSRSEAQNWVQWALESGYRHIDTAWIYRTEKAVGHAIRASGILRPDVFVTTKLPWHHASRVEESINDSLQNTGLQYFDLYLMHFPQVAAYKDNSFDTPENPRDFDKILDKPTLNEVWADMEKVLISGKVKAIGVSNFSIKTLEQLLTTAVITPAVNQVELHPYLAQKELVAYCQGKGIAVTAYTPTGKETVRADPIIVDLAATYNVSAAQIILAWHIERGTAAVPKSANRERQRENINLPKLSTGDIESINALDHNERIANKAGPDGKMLGWTYEQLGW</sequence>
<dbReference type="PIRSF" id="PIRSF000097">
    <property type="entry name" value="AKR"/>
    <property type="match status" value="1"/>
</dbReference>
<evidence type="ECO:0000259" key="7">
    <source>
        <dbReference type="Pfam" id="PF00248"/>
    </source>
</evidence>
<dbReference type="InParanoid" id="A0A0C3GEB3"/>
<dbReference type="Pfam" id="PF00248">
    <property type="entry name" value="Aldo_ket_red"/>
    <property type="match status" value="1"/>
</dbReference>
<proteinExistence type="inferred from homology"/>
<keyword evidence="9" id="KW-1185">Reference proteome</keyword>
<organism evidence="8 9">
    <name type="scientific">Piloderma croceum (strain F 1598)</name>
    <dbReference type="NCBI Taxonomy" id="765440"/>
    <lineage>
        <taxon>Eukaryota</taxon>
        <taxon>Fungi</taxon>
        <taxon>Dikarya</taxon>
        <taxon>Basidiomycota</taxon>
        <taxon>Agaricomycotina</taxon>
        <taxon>Agaricomycetes</taxon>
        <taxon>Agaricomycetidae</taxon>
        <taxon>Atheliales</taxon>
        <taxon>Atheliaceae</taxon>
        <taxon>Piloderma</taxon>
    </lineage>
</organism>
<evidence type="ECO:0000256" key="4">
    <source>
        <dbReference type="PIRSR" id="PIRSR000097-1"/>
    </source>
</evidence>
<evidence type="ECO:0000256" key="1">
    <source>
        <dbReference type="ARBA" id="ARBA00007905"/>
    </source>
</evidence>
<dbReference type="OrthoDB" id="416253at2759"/>
<evidence type="ECO:0000256" key="3">
    <source>
        <dbReference type="ARBA" id="ARBA00023002"/>
    </source>
</evidence>
<evidence type="ECO:0000256" key="6">
    <source>
        <dbReference type="PIRSR" id="PIRSR000097-3"/>
    </source>
</evidence>
<dbReference type="GO" id="GO:0016616">
    <property type="term" value="F:oxidoreductase activity, acting on the CH-OH group of donors, NAD or NADP as acceptor"/>
    <property type="evidence" value="ECO:0007669"/>
    <property type="project" value="UniProtKB-ARBA"/>
</dbReference>
<evidence type="ECO:0000256" key="5">
    <source>
        <dbReference type="PIRSR" id="PIRSR000097-2"/>
    </source>
</evidence>
<dbReference type="InterPro" id="IPR023210">
    <property type="entry name" value="NADP_OxRdtase_dom"/>
</dbReference>
<dbReference type="PRINTS" id="PR00069">
    <property type="entry name" value="ALDKETRDTASE"/>
</dbReference>
<dbReference type="EMBL" id="KN832974">
    <property type="protein sequence ID" value="KIM90029.1"/>
    <property type="molecule type" value="Genomic_DNA"/>
</dbReference>
<dbReference type="InterPro" id="IPR018170">
    <property type="entry name" value="Aldo/ket_reductase_CS"/>
</dbReference>
<evidence type="ECO:0000256" key="2">
    <source>
        <dbReference type="ARBA" id="ARBA00022857"/>
    </source>
</evidence>
<name>A0A0C3GEB3_PILCF</name>
<dbReference type="STRING" id="765440.A0A0C3GEB3"/>
<evidence type="ECO:0000313" key="9">
    <source>
        <dbReference type="Proteomes" id="UP000054166"/>
    </source>
</evidence>
<keyword evidence="2" id="KW-0521">NADP</keyword>
<evidence type="ECO:0000313" key="8">
    <source>
        <dbReference type="EMBL" id="KIM90029.1"/>
    </source>
</evidence>
<dbReference type="Proteomes" id="UP000054166">
    <property type="component" value="Unassembled WGS sequence"/>
</dbReference>
<feature type="site" description="Lowers pKa of active site Tyr" evidence="6">
    <location>
        <position position="79"/>
    </location>
</feature>
<protein>
    <recommendedName>
        <fullName evidence="7">NADP-dependent oxidoreductase domain-containing protein</fullName>
    </recommendedName>
</protein>
<dbReference type="InterPro" id="IPR036812">
    <property type="entry name" value="NAD(P)_OxRdtase_dom_sf"/>
</dbReference>
<feature type="domain" description="NADP-dependent oxidoreductase" evidence="7">
    <location>
        <begin position="17"/>
        <end position="280"/>
    </location>
</feature>
<gene>
    <name evidence="8" type="ORF">PILCRDRAFT_767712</name>
</gene>
<dbReference type="AlphaFoldDB" id="A0A0C3GEB3"/>
<dbReference type="PANTHER" id="PTHR43827:SF3">
    <property type="entry name" value="NADP-DEPENDENT OXIDOREDUCTASE DOMAIN-CONTAINING PROTEIN"/>
    <property type="match status" value="1"/>
</dbReference>
<feature type="active site" description="Proton donor" evidence="4">
    <location>
        <position position="54"/>
    </location>
</feature>
<dbReference type="SUPFAM" id="SSF51430">
    <property type="entry name" value="NAD(P)-linked oxidoreductase"/>
    <property type="match status" value="1"/>
</dbReference>
<reference evidence="8 9" key="1">
    <citation type="submission" date="2014-04" db="EMBL/GenBank/DDBJ databases">
        <authorList>
            <consortium name="DOE Joint Genome Institute"/>
            <person name="Kuo A."/>
            <person name="Tarkka M."/>
            <person name="Buscot F."/>
            <person name="Kohler A."/>
            <person name="Nagy L.G."/>
            <person name="Floudas D."/>
            <person name="Copeland A."/>
            <person name="Barry K.W."/>
            <person name="Cichocki N."/>
            <person name="Veneault-Fourrey C."/>
            <person name="LaButti K."/>
            <person name="Lindquist E.A."/>
            <person name="Lipzen A."/>
            <person name="Lundell T."/>
            <person name="Morin E."/>
            <person name="Murat C."/>
            <person name="Sun H."/>
            <person name="Tunlid A."/>
            <person name="Henrissat B."/>
            <person name="Grigoriev I.V."/>
            <person name="Hibbett D.S."/>
            <person name="Martin F."/>
            <person name="Nordberg H.P."/>
            <person name="Cantor M.N."/>
            <person name="Hua S.X."/>
        </authorList>
    </citation>
    <scope>NUCLEOTIDE SEQUENCE [LARGE SCALE GENOMIC DNA]</scope>
    <source>
        <strain evidence="8 9">F 1598</strain>
    </source>
</reference>
<dbReference type="Gene3D" id="3.20.20.100">
    <property type="entry name" value="NADP-dependent oxidoreductase domain"/>
    <property type="match status" value="1"/>
</dbReference>
<dbReference type="PROSITE" id="PS00062">
    <property type="entry name" value="ALDOKETO_REDUCTASE_2"/>
    <property type="match status" value="1"/>
</dbReference>